<proteinExistence type="predicted"/>
<protein>
    <submittedName>
        <fullName evidence="5">DNA-binding HxlR family transcriptional regulator</fullName>
    </submittedName>
</protein>
<name>A0A7Y9IEY2_9ACTN</name>
<dbReference type="Gene3D" id="1.10.10.10">
    <property type="entry name" value="Winged helix-like DNA-binding domain superfamily/Winged helix DNA-binding domain"/>
    <property type="match status" value="1"/>
</dbReference>
<accession>A0A7Y9IEY2</accession>
<feature type="domain" description="HTH hxlR-type" evidence="4">
    <location>
        <begin position="11"/>
        <end position="109"/>
    </location>
</feature>
<evidence type="ECO:0000256" key="3">
    <source>
        <dbReference type="ARBA" id="ARBA00023163"/>
    </source>
</evidence>
<dbReference type="Proteomes" id="UP000569914">
    <property type="component" value="Unassembled WGS sequence"/>
</dbReference>
<evidence type="ECO:0000313" key="6">
    <source>
        <dbReference type="Proteomes" id="UP000569914"/>
    </source>
</evidence>
<dbReference type="PANTHER" id="PTHR33204">
    <property type="entry name" value="TRANSCRIPTIONAL REGULATOR, MARR FAMILY"/>
    <property type="match status" value="1"/>
</dbReference>
<keyword evidence="2 5" id="KW-0238">DNA-binding</keyword>
<keyword evidence="3" id="KW-0804">Transcription</keyword>
<evidence type="ECO:0000256" key="1">
    <source>
        <dbReference type="ARBA" id="ARBA00023015"/>
    </source>
</evidence>
<reference evidence="5 6" key="1">
    <citation type="submission" date="2020-07" db="EMBL/GenBank/DDBJ databases">
        <title>Sequencing the genomes of 1000 actinobacteria strains.</title>
        <authorList>
            <person name="Klenk H.-P."/>
        </authorList>
    </citation>
    <scope>NUCLEOTIDE SEQUENCE [LARGE SCALE GENOMIC DNA]</scope>
    <source>
        <strain evidence="5 6">DSM 22083</strain>
    </source>
</reference>
<keyword evidence="6" id="KW-1185">Reference proteome</keyword>
<dbReference type="PROSITE" id="PS51118">
    <property type="entry name" value="HTH_HXLR"/>
    <property type="match status" value="1"/>
</dbReference>
<evidence type="ECO:0000313" key="5">
    <source>
        <dbReference type="EMBL" id="NYE75627.1"/>
    </source>
</evidence>
<dbReference type="InterPro" id="IPR036388">
    <property type="entry name" value="WH-like_DNA-bd_sf"/>
</dbReference>
<dbReference type="AlphaFoldDB" id="A0A7Y9IEY2"/>
<dbReference type="InterPro" id="IPR002577">
    <property type="entry name" value="HTH_HxlR"/>
</dbReference>
<sequence length="153" mass="16978">MLGKTYDSQTCSIARALEVIGERWSPLIVRDALFARATRYSDFQRSLGIATNVLKARLDGLVEAGIMRRHPYSGQSELYEYVLTEKGRALAPVLVALGEWGDEWATDGEPPMIYTHAGCGAEIELQTTCARCGRLDDPVEIESRFRDRTIGAP</sequence>
<dbReference type="SUPFAM" id="SSF46785">
    <property type="entry name" value="Winged helix' DNA-binding domain"/>
    <property type="match status" value="1"/>
</dbReference>
<evidence type="ECO:0000259" key="4">
    <source>
        <dbReference type="PROSITE" id="PS51118"/>
    </source>
</evidence>
<dbReference type="GO" id="GO:0003677">
    <property type="term" value="F:DNA binding"/>
    <property type="evidence" value="ECO:0007669"/>
    <property type="project" value="UniProtKB-KW"/>
</dbReference>
<evidence type="ECO:0000256" key="2">
    <source>
        <dbReference type="ARBA" id="ARBA00023125"/>
    </source>
</evidence>
<dbReference type="InterPro" id="IPR036390">
    <property type="entry name" value="WH_DNA-bd_sf"/>
</dbReference>
<dbReference type="EMBL" id="JACCBU010000001">
    <property type="protein sequence ID" value="NYE75627.1"/>
    <property type="molecule type" value="Genomic_DNA"/>
</dbReference>
<gene>
    <name evidence="5" type="ORF">BKA15_006956</name>
</gene>
<dbReference type="Pfam" id="PF01638">
    <property type="entry name" value="HxlR"/>
    <property type="match status" value="1"/>
</dbReference>
<dbReference type="RefSeq" id="WP_179758103.1">
    <property type="nucleotide sequence ID" value="NZ_JACCBU010000001.1"/>
</dbReference>
<comment type="caution">
    <text evidence="5">The sequence shown here is derived from an EMBL/GenBank/DDBJ whole genome shotgun (WGS) entry which is preliminary data.</text>
</comment>
<dbReference type="PANTHER" id="PTHR33204:SF18">
    <property type="entry name" value="TRANSCRIPTIONAL REGULATORY PROTEIN"/>
    <property type="match status" value="1"/>
</dbReference>
<organism evidence="5 6">
    <name type="scientific">Microlunatus parietis</name>
    <dbReference type="NCBI Taxonomy" id="682979"/>
    <lineage>
        <taxon>Bacteria</taxon>
        <taxon>Bacillati</taxon>
        <taxon>Actinomycetota</taxon>
        <taxon>Actinomycetes</taxon>
        <taxon>Propionibacteriales</taxon>
        <taxon>Propionibacteriaceae</taxon>
        <taxon>Microlunatus</taxon>
    </lineage>
</organism>
<keyword evidence="1" id="KW-0805">Transcription regulation</keyword>